<evidence type="ECO:0000256" key="1">
    <source>
        <dbReference type="ARBA" id="ARBA00023033"/>
    </source>
</evidence>
<dbReference type="InterPro" id="IPR036396">
    <property type="entry name" value="Cyt_P450_sf"/>
</dbReference>
<keyword evidence="1" id="KW-0560">Oxidoreductase</keyword>
<keyword evidence="1" id="KW-0503">Monooxygenase</keyword>
<organism evidence="2 3">
    <name type="scientific">Leptotrombidium deliense</name>
    <dbReference type="NCBI Taxonomy" id="299467"/>
    <lineage>
        <taxon>Eukaryota</taxon>
        <taxon>Metazoa</taxon>
        <taxon>Ecdysozoa</taxon>
        <taxon>Arthropoda</taxon>
        <taxon>Chelicerata</taxon>
        <taxon>Arachnida</taxon>
        <taxon>Acari</taxon>
        <taxon>Acariformes</taxon>
        <taxon>Trombidiformes</taxon>
        <taxon>Prostigmata</taxon>
        <taxon>Anystina</taxon>
        <taxon>Parasitengona</taxon>
        <taxon>Trombiculoidea</taxon>
        <taxon>Trombiculidae</taxon>
        <taxon>Leptotrombidium</taxon>
    </lineage>
</organism>
<keyword evidence="3" id="KW-1185">Reference proteome</keyword>
<gene>
    <name evidence="2" type="ORF">B4U80_02467</name>
</gene>
<dbReference type="GO" id="GO:0005506">
    <property type="term" value="F:iron ion binding"/>
    <property type="evidence" value="ECO:0007669"/>
    <property type="project" value="InterPro"/>
</dbReference>
<evidence type="ECO:0000313" key="3">
    <source>
        <dbReference type="Proteomes" id="UP000288716"/>
    </source>
</evidence>
<comment type="caution">
    <text evidence="2">The sequence shown here is derived from an EMBL/GenBank/DDBJ whole genome shotgun (WGS) entry which is preliminary data.</text>
</comment>
<accession>A0A443S4D8</accession>
<dbReference type="GO" id="GO:0004497">
    <property type="term" value="F:monooxygenase activity"/>
    <property type="evidence" value="ECO:0007669"/>
    <property type="project" value="UniProtKB-KW"/>
</dbReference>
<reference evidence="2 3" key="1">
    <citation type="journal article" date="2018" name="Gigascience">
        <title>Genomes of trombidid mites reveal novel predicted allergens and laterally-transferred genes associated with secondary metabolism.</title>
        <authorList>
            <person name="Dong X."/>
            <person name="Chaisiri K."/>
            <person name="Xia D."/>
            <person name="Armstrong S.D."/>
            <person name="Fang Y."/>
            <person name="Donnelly M.J."/>
            <person name="Kadowaki T."/>
            <person name="McGarry J.W."/>
            <person name="Darby A.C."/>
            <person name="Makepeace B.L."/>
        </authorList>
    </citation>
    <scope>NUCLEOTIDE SEQUENCE [LARGE SCALE GENOMIC DNA]</scope>
    <source>
        <strain evidence="2">UoL-UT</strain>
    </source>
</reference>
<proteinExistence type="predicted"/>
<sequence length="48" mass="5572">MNEMKTVIANVLRNFSVRPLLPTEDIIVSIEIITRTKSKLLVEFIQRT</sequence>
<evidence type="ECO:0000313" key="2">
    <source>
        <dbReference type="EMBL" id="RWS22392.1"/>
    </source>
</evidence>
<dbReference type="GO" id="GO:0020037">
    <property type="term" value="F:heme binding"/>
    <property type="evidence" value="ECO:0007669"/>
    <property type="project" value="InterPro"/>
</dbReference>
<dbReference type="VEuPathDB" id="VectorBase:LDEU009649"/>
<dbReference type="EMBL" id="NCKV01008939">
    <property type="protein sequence ID" value="RWS22392.1"/>
    <property type="molecule type" value="Genomic_DNA"/>
</dbReference>
<protein>
    <submittedName>
        <fullName evidence="2">Uncharacterized protein</fullName>
    </submittedName>
</protein>
<dbReference type="Proteomes" id="UP000288716">
    <property type="component" value="Unassembled WGS sequence"/>
</dbReference>
<name>A0A443S4D8_9ACAR</name>
<dbReference type="GO" id="GO:0016705">
    <property type="term" value="F:oxidoreductase activity, acting on paired donors, with incorporation or reduction of molecular oxygen"/>
    <property type="evidence" value="ECO:0007669"/>
    <property type="project" value="InterPro"/>
</dbReference>
<dbReference type="AlphaFoldDB" id="A0A443S4D8"/>
<dbReference type="SUPFAM" id="SSF48264">
    <property type="entry name" value="Cytochrome P450"/>
    <property type="match status" value="1"/>
</dbReference>